<keyword evidence="3" id="KW-0648">Protein biosynthesis</keyword>
<dbReference type="EMBL" id="AP018494">
    <property type="protein sequence ID" value="BBC61863.1"/>
    <property type="molecule type" value="Genomic_DNA"/>
</dbReference>
<evidence type="ECO:0000313" key="4">
    <source>
        <dbReference type="Proteomes" id="UP000269226"/>
    </source>
</evidence>
<gene>
    <name evidence="3" type="ORF">DAT561_p0001</name>
</gene>
<sequence length="349" mass="41275">MAYYNDMDQSEGLEAKFDYVRVRLPTHNVERVINQILLMDIDQFHCKPTGLYGYLEMYEYDSIRVLQSEKGNERGILIELAGHGCRNYEYILNELDQRWLDFFIRCLLVDGVIKRIDVAIDDYIEYFSLADVVKKRKKMEIVTSFRKSRIVDSTSMDEGLNEGLTAYFGTRNSLVYFCFYQKNYEIAHREKIPVEAVDVKNRYETRFQQEKAQKFIEHYVEDTYLLRSARSVISQQLMFTETKRDGTICEWAKWRKFLGATEYVDLSMEPIKPSFERKLRWLKNYCSQAMEVVRIVGDQEGKDYFAELLSDIELNERNKKVIEWQLAQNMELLSCEGQLIAQDTGEILC</sequence>
<evidence type="ECO:0000259" key="2">
    <source>
        <dbReference type="Pfam" id="PF18106"/>
    </source>
</evidence>
<evidence type="ECO:0000259" key="1">
    <source>
        <dbReference type="Pfam" id="PF02486"/>
    </source>
</evidence>
<geneLocation type="plasmid" evidence="4">
    <name>pmp19 dat561 dna</name>
</geneLocation>
<dbReference type="GO" id="GO:0003743">
    <property type="term" value="F:translation initiation factor activity"/>
    <property type="evidence" value="ECO:0007669"/>
    <property type="project" value="UniProtKB-KW"/>
</dbReference>
<keyword evidence="3" id="KW-0614">Plasmid</keyword>
<feature type="domain" description="Replication initiation protein-like C-terminal" evidence="1">
    <location>
        <begin position="112"/>
        <end position="308"/>
    </location>
</feature>
<keyword evidence="3" id="KW-0396">Initiation factor</keyword>
<organism evidence="3 4">
    <name type="scientific">Melissococcus plutonius</name>
    <dbReference type="NCBI Taxonomy" id="33970"/>
    <lineage>
        <taxon>Bacteria</taxon>
        <taxon>Bacillati</taxon>
        <taxon>Bacillota</taxon>
        <taxon>Bacilli</taxon>
        <taxon>Lactobacillales</taxon>
        <taxon>Enterococcaceae</taxon>
        <taxon>Melissococcus</taxon>
    </lineage>
</organism>
<proteinExistence type="predicted"/>
<evidence type="ECO:0000313" key="3">
    <source>
        <dbReference type="EMBL" id="BBC61863.1"/>
    </source>
</evidence>
<protein>
    <submittedName>
        <fullName evidence="3">Replication initiation factor</fullName>
    </submittedName>
</protein>
<dbReference type="InterPro" id="IPR040819">
    <property type="entry name" value="Rol_Rep_N"/>
</dbReference>
<dbReference type="AlphaFoldDB" id="A0A2Z5Y504"/>
<feature type="domain" description="Rolling Circle replication initiation protein N-terminal" evidence="2">
    <location>
        <begin position="14"/>
        <end position="103"/>
    </location>
</feature>
<dbReference type="Pfam" id="PF02486">
    <property type="entry name" value="Rep_trans"/>
    <property type="match status" value="1"/>
</dbReference>
<dbReference type="Pfam" id="PF18106">
    <property type="entry name" value="Rol_Rep_N"/>
    <property type="match status" value="1"/>
</dbReference>
<dbReference type="InterPro" id="IPR003491">
    <property type="entry name" value="REP-like_C"/>
</dbReference>
<reference evidence="3 4" key="1">
    <citation type="submission" date="2018-01" db="EMBL/GenBank/DDBJ databases">
        <title>Whole genome sequence of Melissococcus plutonius DAT561.</title>
        <authorList>
            <person name="Okumura K."/>
            <person name="Takamatsu D."/>
            <person name="Okura M."/>
        </authorList>
    </citation>
    <scope>NUCLEOTIDE SEQUENCE [LARGE SCALE GENOMIC DNA]</scope>
    <source>
        <strain evidence="3 4">DAT561</strain>
        <plasmid evidence="4">pmp19 dat561 dna</plasmid>
    </source>
</reference>
<dbReference type="Proteomes" id="UP000269226">
    <property type="component" value="Plasmid pMP19"/>
</dbReference>
<accession>A0A2Z5Y504</accession>
<name>A0A2Z5Y504_9ENTE</name>